<reference evidence="1 2" key="2">
    <citation type="journal article" date="2022" name="Mol. Ecol. Resour.">
        <title>The genomes of chicory, endive, great burdock and yacon provide insights into Asteraceae paleo-polyploidization history and plant inulin production.</title>
        <authorList>
            <person name="Fan W."/>
            <person name="Wang S."/>
            <person name="Wang H."/>
            <person name="Wang A."/>
            <person name="Jiang F."/>
            <person name="Liu H."/>
            <person name="Zhao H."/>
            <person name="Xu D."/>
            <person name="Zhang Y."/>
        </authorList>
    </citation>
    <scope>NUCLEOTIDE SEQUENCE [LARGE SCALE GENOMIC DNA]</scope>
    <source>
        <strain evidence="2">cv. Yunnan</strain>
        <tissue evidence="1">Leaves</tissue>
    </source>
</reference>
<evidence type="ECO:0000313" key="1">
    <source>
        <dbReference type="EMBL" id="KAI3725745.1"/>
    </source>
</evidence>
<comment type="caution">
    <text evidence="1">The sequence shown here is derived from an EMBL/GenBank/DDBJ whole genome shotgun (WGS) entry which is preliminary data.</text>
</comment>
<dbReference type="Proteomes" id="UP001056120">
    <property type="component" value="Linkage Group LG22"/>
</dbReference>
<organism evidence="1 2">
    <name type="scientific">Smallanthus sonchifolius</name>
    <dbReference type="NCBI Taxonomy" id="185202"/>
    <lineage>
        <taxon>Eukaryota</taxon>
        <taxon>Viridiplantae</taxon>
        <taxon>Streptophyta</taxon>
        <taxon>Embryophyta</taxon>
        <taxon>Tracheophyta</taxon>
        <taxon>Spermatophyta</taxon>
        <taxon>Magnoliopsida</taxon>
        <taxon>eudicotyledons</taxon>
        <taxon>Gunneridae</taxon>
        <taxon>Pentapetalae</taxon>
        <taxon>asterids</taxon>
        <taxon>campanulids</taxon>
        <taxon>Asterales</taxon>
        <taxon>Asteraceae</taxon>
        <taxon>Asteroideae</taxon>
        <taxon>Heliantheae alliance</taxon>
        <taxon>Millerieae</taxon>
        <taxon>Smallanthus</taxon>
    </lineage>
</organism>
<dbReference type="EMBL" id="CM042039">
    <property type="protein sequence ID" value="KAI3725745.1"/>
    <property type="molecule type" value="Genomic_DNA"/>
</dbReference>
<reference evidence="2" key="1">
    <citation type="journal article" date="2022" name="Mol. Ecol. Resour.">
        <title>The genomes of chicory, endive, great burdock and yacon provide insights into Asteraceae palaeo-polyploidization history and plant inulin production.</title>
        <authorList>
            <person name="Fan W."/>
            <person name="Wang S."/>
            <person name="Wang H."/>
            <person name="Wang A."/>
            <person name="Jiang F."/>
            <person name="Liu H."/>
            <person name="Zhao H."/>
            <person name="Xu D."/>
            <person name="Zhang Y."/>
        </authorList>
    </citation>
    <scope>NUCLEOTIDE SEQUENCE [LARGE SCALE GENOMIC DNA]</scope>
    <source>
        <strain evidence="2">cv. Yunnan</strain>
    </source>
</reference>
<gene>
    <name evidence="1" type="ORF">L1987_65537</name>
</gene>
<proteinExistence type="predicted"/>
<protein>
    <submittedName>
        <fullName evidence="1">Uncharacterized protein</fullName>
    </submittedName>
</protein>
<sequence length="482" mass="54022">MAGDTSERKFDQTPTWAVAGVCAVIIIISIALEKVLHKVGKLMVLGFISLILNFTQYNIAKICIPIDIADKMLPCDKKADKAKKVGKEAHRLLLWYEYHRSLAAGDKPNCGKDKVSIISVKAMHQIHILIFFLAVLHVANSAITMALGRLKTRSWKQWEEETSSHDYEFSSDPSRFRLTHETSFVRAHTSFWTRILIFFYISGTMGIVCDLLASKCLRLGGDILGVDNPIILAVGTKLQAILTKMALEITERHAVVQGMPLVQASDKYFWFSRPGLILNLIHFALFQNAFQITYYLWLCYEYPKYSCFHDNIELVIIKLVIGVGVLILCSYITLPLYALVSQMGSNMKKSIFDEQTSTALKKWRMAVKNKHGGKGGKSPAPSVGNSPNASPVHPMASTINPTTRGTLHRFKTTGHFTRSVEYENTDVSDLEAEPESSTRHLLGAEVDYHSDNEINLDHSTQQEVETRNERGFSFGKPAPPLD</sequence>
<keyword evidence="2" id="KW-1185">Reference proteome</keyword>
<evidence type="ECO:0000313" key="2">
    <source>
        <dbReference type="Proteomes" id="UP001056120"/>
    </source>
</evidence>
<name>A0ACB9BUT5_9ASTR</name>
<accession>A0ACB9BUT5</accession>